<evidence type="ECO:0000256" key="2">
    <source>
        <dbReference type="SAM" id="SignalP"/>
    </source>
</evidence>
<feature type="region of interest" description="Disordered" evidence="1">
    <location>
        <begin position="23"/>
        <end position="49"/>
    </location>
</feature>
<comment type="caution">
    <text evidence="3">The sequence shown here is derived from an EMBL/GenBank/DDBJ whole genome shotgun (WGS) entry which is preliminary data.</text>
</comment>
<name>A0ABU5QLW9_9BACT</name>
<protein>
    <submittedName>
        <fullName evidence="3">DUF3078 domain-containing protein</fullName>
    </submittedName>
</protein>
<dbReference type="InterPro" id="IPR021428">
    <property type="entry name" value="DUF3078"/>
</dbReference>
<dbReference type="Proteomes" id="UP001304671">
    <property type="component" value="Unassembled WGS sequence"/>
</dbReference>
<organism evidence="3 4">
    <name type="scientific">Arcicella aquatica</name>
    <dbReference type="NCBI Taxonomy" id="217141"/>
    <lineage>
        <taxon>Bacteria</taxon>
        <taxon>Pseudomonadati</taxon>
        <taxon>Bacteroidota</taxon>
        <taxon>Cytophagia</taxon>
        <taxon>Cytophagales</taxon>
        <taxon>Flectobacillaceae</taxon>
        <taxon>Arcicella</taxon>
    </lineage>
</organism>
<sequence>MKKQHLLFIIVSLLYSLNTFSQDKKNEETKPQESKPQEVKSQEVKPQEIKPKEIKKDTSYWKKKTQYGANFSNAGFSNWSPGGQNATGFTVFFNTKREYTRGKTTWVNDLQMQYGLLDNGNGFRKSIDRLFFDSKVGHKLSPRWALVGVFNFQSQFTSGYKYGDVATNDIKISNFLSPAYITESIGFEWKPKPYFGMVFSPGAIRQTIVTDDGVRERDPVTGALQVAYGVHVGSKFRNDFALIQIVSNFDKDIAKNINLKLRHQVFINANSLAHIDNRIDAKIAAKINKYFSATFDLIVLYDDDLSMKIQQARNLGLGFLYTF</sequence>
<dbReference type="Pfam" id="PF11276">
    <property type="entry name" value="DUF3078"/>
    <property type="match status" value="1"/>
</dbReference>
<accession>A0ABU5QLW9</accession>
<feature type="signal peptide" evidence="2">
    <location>
        <begin position="1"/>
        <end position="21"/>
    </location>
</feature>
<evidence type="ECO:0000256" key="1">
    <source>
        <dbReference type="SAM" id="MobiDB-lite"/>
    </source>
</evidence>
<feature type="chain" id="PRO_5045372542" evidence="2">
    <location>
        <begin position="22"/>
        <end position="323"/>
    </location>
</feature>
<keyword evidence="2" id="KW-0732">Signal</keyword>
<gene>
    <name evidence="3" type="ORF">VB264_09675</name>
</gene>
<evidence type="ECO:0000313" key="4">
    <source>
        <dbReference type="Proteomes" id="UP001304671"/>
    </source>
</evidence>
<reference evidence="3 4" key="1">
    <citation type="submission" date="2023-12" db="EMBL/GenBank/DDBJ databases">
        <title>Novel species of the genus Arcicella isolated from rivers.</title>
        <authorList>
            <person name="Lu H."/>
        </authorList>
    </citation>
    <scope>NUCLEOTIDE SEQUENCE [LARGE SCALE GENOMIC DNA]</scope>
    <source>
        <strain evidence="3 4">LMG 21963</strain>
    </source>
</reference>
<keyword evidence="4" id="KW-1185">Reference proteome</keyword>
<dbReference type="RefSeq" id="WP_323248865.1">
    <property type="nucleotide sequence ID" value="NZ_JAYFUL010000012.1"/>
</dbReference>
<dbReference type="EMBL" id="JAYFUL010000012">
    <property type="protein sequence ID" value="MEA5258053.1"/>
    <property type="molecule type" value="Genomic_DNA"/>
</dbReference>
<proteinExistence type="predicted"/>
<evidence type="ECO:0000313" key="3">
    <source>
        <dbReference type="EMBL" id="MEA5258053.1"/>
    </source>
</evidence>